<gene>
    <name evidence="3" type="ORF">CHIRRI_LOCUS255</name>
</gene>
<dbReference type="AlphaFoldDB" id="A0A9P0IHT1"/>
<dbReference type="InterPro" id="IPR027989">
    <property type="entry name" value="DUF4461"/>
</dbReference>
<organism evidence="3 4">
    <name type="scientific">Chironomus riparius</name>
    <dbReference type="NCBI Taxonomy" id="315576"/>
    <lineage>
        <taxon>Eukaryota</taxon>
        <taxon>Metazoa</taxon>
        <taxon>Ecdysozoa</taxon>
        <taxon>Arthropoda</taxon>
        <taxon>Hexapoda</taxon>
        <taxon>Insecta</taxon>
        <taxon>Pterygota</taxon>
        <taxon>Neoptera</taxon>
        <taxon>Endopterygota</taxon>
        <taxon>Diptera</taxon>
        <taxon>Nematocera</taxon>
        <taxon>Chironomoidea</taxon>
        <taxon>Chironomidae</taxon>
        <taxon>Chironominae</taxon>
        <taxon>Chironomus</taxon>
    </lineage>
</organism>
<accession>A0A9P0IHT1</accession>
<dbReference type="OrthoDB" id="2162994at2759"/>
<evidence type="ECO:0000259" key="1">
    <source>
        <dbReference type="Pfam" id="PF14687"/>
    </source>
</evidence>
<dbReference type="GO" id="GO:0005739">
    <property type="term" value="C:mitochondrion"/>
    <property type="evidence" value="ECO:0007669"/>
    <property type="project" value="TreeGrafter"/>
</dbReference>
<evidence type="ECO:0000313" key="4">
    <source>
        <dbReference type="Proteomes" id="UP001153620"/>
    </source>
</evidence>
<dbReference type="PANTHER" id="PTHR31596:SF1">
    <property type="entry name" value="T-CELL ACTIVATION INHIBITOR, MITOCHONDRIAL"/>
    <property type="match status" value="1"/>
</dbReference>
<dbReference type="EMBL" id="OU895877">
    <property type="protein sequence ID" value="CAH1707429.1"/>
    <property type="molecule type" value="Genomic_DNA"/>
</dbReference>
<name>A0A9P0IHT1_9DIPT</name>
<sequence>MQYCLKSCLHENRGNFGRLIIHRSFTSSQLQTALRPFFFLCHPDLFGKFPEQRAINENSLKVLSAHLEALQRQYYPQASPPSLPFYLRSKDTSNPFRLVKVPLHNEKTTKSFVTQILQTCDLETTYVEKINSELKSPKRSTYSDYRQQHNNGVKYTVDNNEGQFSEEYDIFQIRVRKAKENENLEVFVRKNMDLAHIRTKALDDLREEVEKLRIKLENKLGLQQILYDCGWNYEHFRGCLKSLEKLYDLYGDDMTYLHNKTVIFSQFTGVGIDGQIHLYTGDVQNNWLDLIKHIPRQEVYLSTIPMYENTLSQVLLNIKIARRKFMPSTLAKNYSSHLSRVITNVLDYLSKNRYPETWPESLADYELVVESESGPLMISPTGQLITPSTCPGFLLVDFITRNMEEATIKKVAYDKNKYIEKDLHKACIENLRLNTLIKDDSISPDMMIDCMQRLLKIGNSKLKVNNLNINVTNYYSILSDGTVCIPWNFKNE</sequence>
<dbReference type="PANTHER" id="PTHR31596">
    <property type="entry name" value="T-CELL ACTIVATION INHIBITOR, MITOCHONDRIAL"/>
    <property type="match status" value="1"/>
</dbReference>
<feature type="domain" description="DUF4460" evidence="1">
    <location>
        <begin position="23"/>
        <end position="122"/>
    </location>
</feature>
<dbReference type="Pfam" id="PF14688">
    <property type="entry name" value="DUF4461"/>
    <property type="match status" value="1"/>
</dbReference>
<proteinExistence type="predicted"/>
<keyword evidence="4" id="KW-1185">Reference proteome</keyword>
<dbReference type="InterPro" id="IPR027986">
    <property type="entry name" value="TCAIM"/>
</dbReference>
<reference evidence="3" key="1">
    <citation type="submission" date="2022-01" db="EMBL/GenBank/DDBJ databases">
        <authorList>
            <person name="King R."/>
        </authorList>
    </citation>
    <scope>NUCLEOTIDE SEQUENCE</scope>
</reference>
<reference evidence="3" key="2">
    <citation type="submission" date="2022-10" db="EMBL/GenBank/DDBJ databases">
        <authorList>
            <consortium name="ENA_rothamsted_submissions"/>
            <consortium name="culmorum"/>
            <person name="King R."/>
        </authorList>
    </citation>
    <scope>NUCLEOTIDE SEQUENCE</scope>
</reference>
<feature type="domain" description="DUF4461" evidence="2">
    <location>
        <begin position="183"/>
        <end position="490"/>
    </location>
</feature>
<protein>
    <recommendedName>
        <fullName evidence="5">T-cell activation inhibitor, mitochondrial</fullName>
    </recommendedName>
</protein>
<dbReference type="Pfam" id="PF14687">
    <property type="entry name" value="DUF4460"/>
    <property type="match status" value="1"/>
</dbReference>
<evidence type="ECO:0000313" key="3">
    <source>
        <dbReference type="EMBL" id="CAH1707429.1"/>
    </source>
</evidence>
<evidence type="ECO:0000259" key="2">
    <source>
        <dbReference type="Pfam" id="PF14688"/>
    </source>
</evidence>
<dbReference type="InterPro" id="IPR028031">
    <property type="entry name" value="DUF4460"/>
</dbReference>
<dbReference type="Proteomes" id="UP001153620">
    <property type="component" value="Chromosome 1"/>
</dbReference>
<evidence type="ECO:0008006" key="5">
    <source>
        <dbReference type="Google" id="ProtNLM"/>
    </source>
</evidence>